<keyword evidence="3" id="KW-0704">Schiff base</keyword>
<name>A0A5E6M5T0_9BACT</name>
<dbReference type="RefSeq" id="WP_246186455.1">
    <property type="nucleotide sequence ID" value="NZ_CABFVA020000010.1"/>
</dbReference>
<dbReference type="InterPro" id="IPR013785">
    <property type="entry name" value="Aldolase_TIM"/>
</dbReference>
<dbReference type="PANTHER" id="PTHR47916">
    <property type="entry name" value="FRUCTOSE-BISPHOSPHATE ALDOLASE CLASS 1"/>
    <property type="match status" value="1"/>
</dbReference>
<dbReference type="EMBL" id="CABFVA020000010">
    <property type="protein sequence ID" value="VVM04706.1"/>
    <property type="molecule type" value="Genomic_DNA"/>
</dbReference>
<dbReference type="SUPFAM" id="SSF51569">
    <property type="entry name" value="Aldolase"/>
    <property type="match status" value="1"/>
</dbReference>
<evidence type="ECO:0000256" key="4">
    <source>
        <dbReference type="ARBA" id="ARBA00049653"/>
    </source>
</evidence>
<feature type="active site" description="Schiff-base intermediate with dihydroxyacetone-P" evidence="5">
    <location>
        <position position="208"/>
    </location>
</feature>
<dbReference type="AlphaFoldDB" id="A0A5E6M5T0"/>
<dbReference type="Pfam" id="PF01791">
    <property type="entry name" value="DeoC"/>
    <property type="match status" value="1"/>
</dbReference>
<dbReference type="PANTHER" id="PTHR47916:SF4">
    <property type="entry name" value="FRUCTOSE-BISPHOSPHATE ALDOLASE CLASS 1"/>
    <property type="match status" value="1"/>
</dbReference>
<dbReference type="NCBIfam" id="NF005321">
    <property type="entry name" value="PRK06852.1"/>
    <property type="match status" value="1"/>
</dbReference>
<accession>A0A5E6M5T0</accession>
<proteinExistence type="inferred from homology"/>
<dbReference type="Gene3D" id="3.20.20.70">
    <property type="entry name" value="Aldolase class I"/>
    <property type="match status" value="1"/>
</dbReference>
<keyword evidence="7" id="KW-1185">Reference proteome</keyword>
<dbReference type="InterPro" id="IPR002915">
    <property type="entry name" value="DeoC/FbaB/LacD_aldolase"/>
</dbReference>
<evidence type="ECO:0000256" key="3">
    <source>
        <dbReference type="ARBA" id="ARBA00023270"/>
    </source>
</evidence>
<evidence type="ECO:0000256" key="5">
    <source>
        <dbReference type="PIRSR" id="PIRSR038992-1"/>
    </source>
</evidence>
<dbReference type="SMART" id="SM01133">
    <property type="entry name" value="DeoC"/>
    <property type="match status" value="1"/>
</dbReference>
<feature type="active site" description="Schiff-base intermediate with dihydroxyacetone-P" evidence="5">
    <location>
        <position position="177"/>
    </location>
</feature>
<dbReference type="InterPro" id="IPR050456">
    <property type="entry name" value="DeoC/FbaB_aldolase"/>
</dbReference>
<evidence type="ECO:0000256" key="2">
    <source>
        <dbReference type="ARBA" id="ARBA00023239"/>
    </source>
</evidence>
<dbReference type="PIRSF" id="PIRSF038992">
    <property type="entry name" value="Aldolase_Ia"/>
    <property type="match status" value="1"/>
</dbReference>
<sequence length="313" mass="33895">MSLTPTQKAPLDVPVERRALYEQNFREMTRGTGRIMMMAADQKVEHLNDDFHGPGISEDDADPEHLFRIASRARIGVMATQVGLIARYGADYPGIRYVAKLNSKTHLVPTKMSDPESRQWLSFEQLDLFRESSSLPILAVGYTIYPGSRAEPEMLREAARLVYEAHQRGLLAILWAYPRGAAVADERDPHLIAGVAGLAACLGADFVKVNEPKAKDGGNAAALREAVLAAGRTRLICAGGKETSVPDFLKRLHAQIHEAGAAGNATGRNIHQRSLPEAVAFCNAISAITLEGATLDEAVALYQKELLAASAAE</sequence>
<dbReference type="GO" id="GO:0004332">
    <property type="term" value="F:fructose-bisphosphate aldolase activity"/>
    <property type="evidence" value="ECO:0007669"/>
    <property type="project" value="UniProtKB-EC"/>
</dbReference>
<comment type="similarity">
    <text evidence="4">Belongs to the DeoC/FbaB aldolase family. FbaB subfamily.</text>
</comment>
<evidence type="ECO:0000313" key="7">
    <source>
        <dbReference type="Proteomes" id="UP000334923"/>
    </source>
</evidence>
<reference evidence="6 7" key="1">
    <citation type="submission" date="2019-09" db="EMBL/GenBank/DDBJ databases">
        <authorList>
            <person name="Cremers G."/>
        </authorList>
    </citation>
    <scope>NUCLEOTIDE SEQUENCE [LARGE SCALE GENOMIC DNA]</scope>
    <source>
        <strain evidence="6">4A</strain>
    </source>
</reference>
<dbReference type="GO" id="GO:0006096">
    <property type="term" value="P:glycolytic process"/>
    <property type="evidence" value="ECO:0007669"/>
    <property type="project" value="UniProtKB-KW"/>
</dbReference>
<gene>
    <name evidence="6" type="primary">fbaB</name>
    <name evidence="6" type="ORF">MAMT_00250</name>
</gene>
<keyword evidence="2 6" id="KW-0456">Lyase</keyword>
<dbReference type="EC" id="4.1.2.13" evidence="1"/>
<dbReference type="Proteomes" id="UP000334923">
    <property type="component" value="Unassembled WGS sequence"/>
</dbReference>
<protein>
    <recommendedName>
        <fullName evidence="1">fructose-bisphosphate aldolase</fullName>
        <ecNumber evidence="1">4.1.2.13</ecNumber>
    </recommendedName>
</protein>
<evidence type="ECO:0000313" key="6">
    <source>
        <dbReference type="EMBL" id="VVM04706.1"/>
    </source>
</evidence>
<organism evidence="6 7">
    <name type="scientific">Methylacidimicrobium tartarophylax</name>
    <dbReference type="NCBI Taxonomy" id="1041768"/>
    <lineage>
        <taxon>Bacteria</taxon>
        <taxon>Pseudomonadati</taxon>
        <taxon>Verrucomicrobiota</taxon>
        <taxon>Methylacidimicrobium</taxon>
    </lineage>
</organism>
<evidence type="ECO:0000256" key="1">
    <source>
        <dbReference type="ARBA" id="ARBA00013068"/>
    </source>
</evidence>
<dbReference type="InterPro" id="IPR041720">
    <property type="entry name" value="FbaB-like"/>
</dbReference>